<dbReference type="RefSeq" id="WP_015264029.1">
    <property type="nucleotide sequence ID" value="NC_019904.1"/>
</dbReference>
<feature type="domain" description="Nucleotidyl transferase" evidence="8">
    <location>
        <begin position="8"/>
        <end position="286"/>
    </location>
</feature>
<dbReference type="InterPro" id="IPR049577">
    <property type="entry name" value="GMPP_N"/>
</dbReference>
<dbReference type="FunFam" id="3.90.550.10:FF:000046">
    <property type="entry name" value="Mannose-1-phosphate guanylyltransferase (GDP)"/>
    <property type="match status" value="1"/>
</dbReference>
<sequence>MQNKPYIVVLAGGIGTKFWPHSRNNFPKQFLDLLGTGRTLLQTTYDRFVKLSSPDRFVVVTNHNYVDIVKEQLPELGDDQILSEPLRRNTATCIAYASYVIRKRDEAARVIVTPSDHLILHEVAFQDTIALALSEAEKDHHLVTIGIKPNRPDTAYGYIQYMDGHEEVKKVKTFTEKPDVTLAKTFLESGDFVWNSGVFVWKNQSIIRAFEKHMPEIAEVFEEGIDFYATSKEQEFVKRAYSLVKNVTIDLGIMEKSDDVYLILGDFGWSDLGSWMSIHKLKNRDKDNNVVDANAMLYDTTNSYIKVSPQKLVVVHGLDNYLINESENVLLICKLDAEKKFKEFVADAKNKGEGFI</sequence>
<protein>
    <recommendedName>
        <fullName evidence="2">mannose-1-phosphate guanylyltransferase</fullName>
        <ecNumber evidence="2">2.7.7.13</ecNumber>
    </recommendedName>
</protein>
<dbReference type="GO" id="GO:0005525">
    <property type="term" value="F:GTP binding"/>
    <property type="evidence" value="ECO:0007669"/>
    <property type="project" value="UniProtKB-KW"/>
</dbReference>
<dbReference type="InterPro" id="IPR005835">
    <property type="entry name" value="NTP_transferase_dom"/>
</dbReference>
<evidence type="ECO:0000256" key="3">
    <source>
        <dbReference type="ARBA" id="ARBA00022679"/>
    </source>
</evidence>
<dbReference type="SUPFAM" id="SSF53448">
    <property type="entry name" value="Nucleotide-diphospho-sugar transferases"/>
    <property type="match status" value="1"/>
</dbReference>
<dbReference type="SUPFAM" id="SSF159283">
    <property type="entry name" value="Guanosine diphospho-D-mannose pyrophosphorylase/mannose-6-phosphate isomerase linker domain"/>
    <property type="match status" value="1"/>
</dbReference>
<dbReference type="AlphaFoldDB" id="L0FUM4"/>
<evidence type="ECO:0000259" key="8">
    <source>
        <dbReference type="Pfam" id="PF00483"/>
    </source>
</evidence>
<dbReference type="GO" id="GO:0009298">
    <property type="term" value="P:GDP-mannose biosynthetic process"/>
    <property type="evidence" value="ECO:0007669"/>
    <property type="project" value="TreeGrafter"/>
</dbReference>
<dbReference type="EMBL" id="CP003346">
    <property type="protein sequence ID" value="AGA76461.1"/>
    <property type="molecule type" value="Genomic_DNA"/>
</dbReference>
<proteinExistence type="inferred from homology"/>
<dbReference type="PANTHER" id="PTHR46390:SF1">
    <property type="entry name" value="MANNOSE-1-PHOSPHATE GUANYLYLTRANSFERASE"/>
    <property type="match status" value="1"/>
</dbReference>
<keyword evidence="5" id="KW-0547">Nucleotide-binding</keyword>
<dbReference type="Pfam" id="PF00483">
    <property type="entry name" value="NTP_transferase"/>
    <property type="match status" value="1"/>
</dbReference>
<dbReference type="eggNOG" id="COG0836">
    <property type="taxonomic scope" value="Bacteria"/>
</dbReference>
<dbReference type="PANTHER" id="PTHR46390">
    <property type="entry name" value="MANNOSE-1-PHOSPHATE GUANYLYLTRANSFERASE"/>
    <property type="match status" value="1"/>
</dbReference>
<evidence type="ECO:0000256" key="1">
    <source>
        <dbReference type="ARBA" id="ARBA00006115"/>
    </source>
</evidence>
<dbReference type="KEGG" id="evi:Echvi_0164"/>
<accession>L0FUM4</accession>
<comment type="catalytic activity">
    <reaction evidence="7">
        <text>alpha-D-mannose 1-phosphate + GTP + H(+) = GDP-alpha-D-mannose + diphosphate</text>
        <dbReference type="Rhea" id="RHEA:15229"/>
        <dbReference type="ChEBI" id="CHEBI:15378"/>
        <dbReference type="ChEBI" id="CHEBI:33019"/>
        <dbReference type="ChEBI" id="CHEBI:37565"/>
        <dbReference type="ChEBI" id="CHEBI:57527"/>
        <dbReference type="ChEBI" id="CHEBI:58409"/>
        <dbReference type="EC" id="2.7.7.13"/>
    </reaction>
</comment>
<keyword evidence="6" id="KW-0342">GTP-binding</keyword>
<reference evidence="10" key="1">
    <citation type="submission" date="2012-02" db="EMBL/GenBank/DDBJ databases">
        <title>The complete genome of Echinicola vietnamensis DSM 17526.</title>
        <authorList>
            <person name="Lucas S."/>
            <person name="Copeland A."/>
            <person name="Lapidus A."/>
            <person name="Glavina del Rio T."/>
            <person name="Dalin E."/>
            <person name="Tice H."/>
            <person name="Bruce D."/>
            <person name="Goodwin L."/>
            <person name="Pitluck S."/>
            <person name="Peters L."/>
            <person name="Ovchinnikova G."/>
            <person name="Teshima H."/>
            <person name="Kyrpides N."/>
            <person name="Mavromatis K."/>
            <person name="Ivanova N."/>
            <person name="Brettin T."/>
            <person name="Detter J.C."/>
            <person name="Han C."/>
            <person name="Larimer F."/>
            <person name="Land M."/>
            <person name="Hauser L."/>
            <person name="Markowitz V."/>
            <person name="Cheng J.-F."/>
            <person name="Hugenholtz P."/>
            <person name="Woyke T."/>
            <person name="Wu D."/>
            <person name="Brambilla E."/>
            <person name="Klenk H.-P."/>
            <person name="Eisen J.A."/>
        </authorList>
    </citation>
    <scope>NUCLEOTIDE SEQUENCE [LARGE SCALE GENOMIC DNA]</scope>
    <source>
        <strain evidence="10">DSM 17526 / LMG 23754 / KMM 6221</strain>
    </source>
</reference>
<dbReference type="EC" id="2.7.7.13" evidence="2"/>
<gene>
    <name evidence="9" type="ordered locus">Echvi_0164</name>
</gene>
<dbReference type="HOGENOM" id="CLU_035527_0_1_10"/>
<organism evidence="9 10">
    <name type="scientific">Echinicola vietnamensis (strain DSM 17526 / LMG 23754 / KMM 6221)</name>
    <dbReference type="NCBI Taxonomy" id="926556"/>
    <lineage>
        <taxon>Bacteria</taxon>
        <taxon>Pseudomonadati</taxon>
        <taxon>Bacteroidota</taxon>
        <taxon>Cytophagia</taxon>
        <taxon>Cytophagales</taxon>
        <taxon>Cyclobacteriaceae</taxon>
        <taxon>Echinicola</taxon>
    </lineage>
</organism>
<name>L0FUM4_ECHVK</name>
<dbReference type="Proteomes" id="UP000010796">
    <property type="component" value="Chromosome"/>
</dbReference>
<dbReference type="OrthoDB" id="9806359at2"/>
<dbReference type="STRING" id="926556.Echvi_0164"/>
<evidence type="ECO:0000256" key="4">
    <source>
        <dbReference type="ARBA" id="ARBA00022695"/>
    </source>
</evidence>
<evidence type="ECO:0000313" key="9">
    <source>
        <dbReference type="EMBL" id="AGA76461.1"/>
    </source>
</evidence>
<dbReference type="InterPro" id="IPR029044">
    <property type="entry name" value="Nucleotide-diphossugar_trans"/>
</dbReference>
<keyword evidence="4 9" id="KW-0548">Nucleotidyltransferase</keyword>
<dbReference type="CDD" id="cd02509">
    <property type="entry name" value="GDP-M1P_Guanylyltransferase"/>
    <property type="match status" value="1"/>
</dbReference>
<evidence type="ECO:0000256" key="7">
    <source>
        <dbReference type="ARBA" id="ARBA00047343"/>
    </source>
</evidence>
<evidence type="ECO:0000256" key="6">
    <source>
        <dbReference type="ARBA" id="ARBA00023134"/>
    </source>
</evidence>
<evidence type="ECO:0000313" key="10">
    <source>
        <dbReference type="Proteomes" id="UP000010796"/>
    </source>
</evidence>
<evidence type="ECO:0000256" key="2">
    <source>
        <dbReference type="ARBA" id="ARBA00012387"/>
    </source>
</evidence>
<dbReference type="InterPro" id="IPR051161">
    <property type="entry name" value="Mannose-6P_isomerase_type2"/>
</dbReference>
<dbReference type="PATRIC" id="fig|926556.3.peg.166"/>
<dbReference type="Gene3D" id="3.90.550.10">
    <property type="entry name" value="Spore Coat Polysaccharide Biosynthesis Protein SpsA, Chain A"/>
    <property type="match status" value="1"/>
</dbReference>
<keyword evidence="10" id="KW-1185">Reference proteome</keyword>
<comment type="similarity">
    <text evidence="1">Belongs to the mannose-6-phosphate isomerase type 2 family.</text>
</comment>
<dbReference type="GO" id="GO:0004475">
    <property type="term" value="F:mannose-1-phosphate guanylyltransferase (GTP) activity"/>
    <property type="evidence" value="ECO:0007669"/>
    <property type="project" value="UniProtKB-EC"/>
</dbReference>
<evidence type="ECO:0000256" key="5">
    <source>
        <dbReference type="ARBA" id="ARBA00022741"/>
    </source>
</evidence>
<keyword evidence="3 9" id="KW-0808">Transferase</keyword>